<accession>A0A8C9X6N4</accession>
<sequence length="320" mass="35090">MLSCQFLCRPCLSVSLCFPPSPPACASQLIVHTCSPSHHHSSRHTHLPTIYFNQAQYLNPGSTHHLRLIVVSAFTVTQAQSSRSPLHSCVIYFSVPIPFFVFSPCSHYFHPSVSSQLASSSSPLLAAPCSTLPPLFASPLLAPRPPASRAFLELLTYGGVISVQEALYGRADSVTCGEGKPQEQLANTECSLEGTMDILKRYVQGVYNHRIIYCFFLIITCILNALIFCICFQLFLLFLPDEGQVISVYGADYRRRDQSTCTYKRPASESQKNDCSRPASTVSDSCDGKNSCIIKASNSVFGGPCPGTFKYLEVAYVCLS</sequence>
<reference evidence="5" key="2">
    <citation type="submission" date="2025-09" db="UniProtKB">
        <authorList>
            <consortium name="Ensembl"/>
        </authorList>
    </citation>
    <scope>IDENTIFICATION</scope>
</reference>
<dbReference type="Gene3D" id="2.60.120.740">
    <property type="match status" value="2"/>
</dbReference>
<keyword evidence="3" id="KW-0472">Membrane</keyword>
<keyword evidence="1" id="KW-0430">Lectin</keyword>
<dbReference type="GeneTree" id="ENSGT00990000203979"/>
<protein>
    <recommendedName>
        <fullName evidence="4">SUEL-type lectin domain-containing protein</fullName>
    </recommendedName>
</protein>
<reference evidence="5" key="1">
    <citation type="submission" date="2025-08" db="UniProtKB">
        <authorList>
            <consortium name="Ensembl"/>
        </authorList>
    </citation>
    <scope>IDENTIFICATION</scope>
</reference>
<evidence type="ECO:0000313" key="5">
    <source>
        <dbReference type="Ensembl" id="ENSSLUP00000005951.1"/>
    </source>
</evidence>
<keyword evidence="3" id="KW-0812">Transmembrane</keyword>
<dbReference type="Proteomes" id="UP000694568">
    <property type="component" value="Unplaced"/>
</dbReference>
<dbReference type="PROSITE" id="PS50228">
    <property type="entry name" value="SUEL_LECTIN"/>
    <property type="match status" value="1"/>
</dbReference>
<evidence type="ECO:0000256" key="1">
    <source>
        <dbReference type="ARBA" id="ARBA00022734"/>
    </source>
</evidence>
<evidence type="ECO:0000313" key="6">
    <source>
        <dbReference type="Proteomes" id="UP000694568"/>
    </source>
</evidence>
<dbReference type="Ensembl" id="ENSSLUT00000006106.1">
    <property type="protein sequence ID" value="ENSSLUP00000005951.1"/>
    <property type="gene ID" value="ENSSLUG00000002629.1"/>
</dbReference>
<dbReference type="InterPro" id="IPR043159">
    <property type="entry name" value="Lectin_gal-bd_sf"/>
</dbReference>
<dbReference type="Pfam" id="PF02140">
    <property type="entry name" value="SUEL_Lectin"/>
    <property type="match status" value="1"/>
</dbReference>
<feature type="transmembrane region" description="Helical" evidence="3">
    <location>
        <begin position="210"/>
        <end position="239"/>
    </location>
</feature>
<keyword evidence="6" id="KW-1185">Reference proteome</keyword>
<proteinExistence type="predicted"/>
<organism evidence="5 6">
    <name type="scientific">Sander lucioperca</name>
    <name type="common">Pike-perch</name>
    <name type="synonym">Perca lucioperca</name>
    <dbReference type="NCBI Taxonomy" id="283035"/>
    <lineage>
        <taxon>Eukaryota</taxon>
        <taxon>Metazoa</taxon>
        <taxon>Chordata</taxon>
        <taxon>Craniata</taxon>
        <taxon>Vertebrata</taxon>
        <taxon>Euteleostomi</taxon>
        <taxon>Actinopterygii</taxon>
        <taxon>Neopterygii</taxon>
        <taxon>Teleostei</taxon>
        <taxon>Neoteleostei</taxon>
        <taxon>Acanthomorphata</taxon>
        <taxon>Eupercaria</taxon>
        <taxon>Perciformes</taxon>
        <taxon>Percoidei</taxon>
        <taxon>Percidae</taxon>
        <taxon>Luciopercinae</taxon>
        <taxon>Sander</taxon>
    </lineage>
</organism>
<dbReference type="InterPro" id="IPR000922">
    <property type="entry name" value="Lectin_gal-bd_dom"/>
</dbReference>
<dbReference type="AlphaFoldDB" id="A0A8C9X6N4"/>
<evidence type="ECO:0000256" key="3">
    <source>
        <dbReference type="SAM" id="Phobius"/>
    </source>
</evidence>
<dbReference type="GO" id="GO:0030246">
    <property type="term" value="F:carbohydrate binding"/>
    <property type="evidence" value="ECO:0007669"/>
    <property type="project" value="UniProtKB-KW"/>
</dbReference>
<name>A0A8C9X6N4_SANLU</name>
<evidence type="ECO:0000256" key="2">
    <source>
        <dbReference type="ARBA" id="ARBA00022737"/>
    </source>
</evidence>
<keyword evidence="2" id="KW-0677">Repeat</keyword>
<feature type="domain" description="SUEL-type lectin" evidence="4">
    <location>
        <begin position="241"/>
        <end position="319"/>
    </location>
</feature>
<dbReference type="PANTHER" id="PTHR46780">
    <property type="entry name" value="PROTEIN EVA-1"/>
    <property type="match status" value="1"/>
</dbReference>
<evidence type="ECO:0000259" key="4">
    <source>
        <dbReference type="PROSITE" id="PS50228"/>
    </source>
</evidence>
<keyword evidence="3" id="KW-1133">Transmembrane helix</keyword>